<reference evidence="1 2" key="1">
    <citation type="submission" date="2023-02" db="EMBL/GenBank/DDBJ databases">
        <title>Bacterial whole genomic sequence of Curvibacter sp. HBC61.</title>
        <authorList>
            <person name="Le V."/>
            <person name="Ko S.-R."/>
            <person name="Ahn C.-Y."/>
            <person name="Oh H.-M."/>
        </authorList>
    </citation>
    <scope>NUCLEOTIDE SEQUENCE [LARGE SCALE GENOMIC DNA]</scope>
    <source>
        <strain evidence="1 2">HBC61</strain>
    </source>
</reference>
<name>A0ABT5MVH6_9BURK</name>
<gene>
    <name evidence="1" type="ORF">PSQ40_04905</name>
</gene>
<comment type="caution">
    <text evidence="1">The sequence shown here is derived from an EMBL/GenBank/DDBJ whole genome shotgun (WGS) entry which is preliminary data.</text>
</comment>
<organism evidence="1 2">
    <name type="scientific">Curvibacter cyanobacteriorum</name>
    <dbReference type="NCBI Taxonomy" id="3026422"/>
    <lineage>
        <taxon>Bacteria</taxon>
        <taxon>Pseudomonadati</taxon>
        <taxon>Pseudomonadota</taxon>
        <taxon>Betaproteobacteria</taxon>
        <taxon>Burkholderiales</taxon>
        <taxon>Comamonadaceae</taxon>
        <taxon>Curvibacter</taxon>
    </lineage>
</organism>
<proteinExistence type="predicted"/>
<sequence>MAKEPKASISLDRWQIEEDLRTLTRAEEIKADKKRYAAAVKYASERISDLRDIVADAAEEASEEGSEKD</sequence>
<accession>A0ABT5MVH6</accession>
<protein>
    <submittedName>
        <fullName evidence="1">Uncharacterized protein</fullName>
    </submittedName>
</protein>
<dbReference type="EMBL" id="JAQSIP010000002">
    <property type="protein sequence ID" value="MDD0837905.1"/>
    <property type="molecule type" value="Genomic_DNA"/>
</dbReference>
<evidence type="ECO:0000313" key="1">
    <source>
        <dbReference type="EMBL" id="MDD0837905.1"/>
    </source>
</evidence>
<evidence type="ECO:0000313" key="2">
    <source>
        <dbReference type="Proteomes" id="UP001528673"/>
    </source>
</evidence>
<keyword evidence="2" id="KW-1185">Reference proteome</keyword>
<dbReference type="RefSeq" id="WP_273949226.1">
    <property type="nucleotide sequence ID" value="NZ_JAQSIP010000002.1"/>
</dbReference>
<dbReference type="Proteomes" id="UP001528673">
    <property type="component" value="Unassembled WGS sequence"/>
</dbReference>